<dbReference type="AlphaFoldDB" id="A0A7S2SLW6"/>
<dbReference type="InterPro" id="IPR051167">
    <property type="entry name" value="Prolyl_oligopep/macrocyclase"/>
</dbReference>
<dbReference type="Pfam" id="PF02897">
    <property type="entry name" value="Peptidase_S9_N"/>
    <property type="match status" value="1"/>
</dbReference>
<feature type="domain" description="Peptidase S9A N-terminal" evidence="7">
    <location>
        <begin position="32"/>
        <end position="458"/>
    </location>
</feature>
<proteinExistence type="inferred from homology"/>
<protein>
    <recommendedName>
        <fullName evidence="5">Prolyl endopeptidase</fullName>
        <ecNumber evidence="5">3.4.21.-</ecNumber>
    </recommendedName>
</protein>
<evidence type="ECO:0000259" key="6">
    <source>
        <dbReference type="Pfam" id="PF00326"/>
    </source>
</evidence>
<evidence type="ECO:0000313" key="8">
    <source>
        <dbReference type="EMBL" id="CAD9703891.1"/>
    </source>
</evidence>
<dbReference type="SUPFAM" id="SSF53474">
    <property type="entry name" value="alpha/beta-Hydrolases"/>
    <property type="match status" value="1"/>
</dbReference>
<evidence type="ECO:0000256" key="2">
    <source>
        <dbReference type="ARBA" id="ARBA00022670"/>
    </source>
</evidence>
<accession>A0A7S2SLW6</accession>
<evidence type="ECO:0000256" key="1">
    <source>
        <dbReference type="ARBA" id="ARBA00005228"/>
    </source>
</evidence>
<keyword evidence="3 5" id="KW-0378">Hydrolase</keyword>
<reference evidence="8" key="1">
    <citation type="submission" date="2021-01" db="EMBL/GenBank/DDBJ databases">
        <authorList>
            <person name="Corre E."/>
            <person name="Pelletier E."/>
            <person name="Niang G."/>
            <person name="Scheremetjew M."/>
            <person name="Finn R."/>
            <person name="Kale V."/>
            <person name="Holt S."/>
            <person name="Cochrane G."/>
            <person name="Meng A."/>
            <person name="Brown T."/>
            <person name="Cohen L."/>
        </authorList>
    </citation>
    <scope>NUCLEOTIDE SEQUENCE</scope>
    <source>
        <strain evidence="8">NY070348D</strain>
    </source>
</reference>
<dbReference type="Gene3D" id="3.40.50.1820">
    <property type="entry name" value="alpha/beta hydrolase"/>
    <property type="match status" value="1"/>
</dbReference>
<dbReference type="PRINTS" id="PR00862">
    <property type="entry name" value="PROLIGOPTASE"/>
</dbReference>
<sequence>MGVGMADGVAVGAFAVGAGLLLAGLRARSAQFDPRRFLEDRTGGRAMSWVKAKNAQLPFSGEGETYDRILRILDSKEKIPYLRKIGKWYYNFWRDEKNERGLWRRTTLEEYQKDPSETKWQVVIDLDAINESEEGGKNKWVWSGVTVLDIETEAEPTRCLINLSPGGSDSVEVREFDLSRLEFVDPTESPFYIPVAKTYAVYKDRDTLLVGSDFGPGSLTDSGYPRVVKEWKRGTDLTDAPIVFEGKKEDVSASGTRVHERHGLEYEVYQRTLDFYRTERFVKEVKGLQYPAGSPMKGEYKLKESPLRIQLPLDVSLDYYADQVLVQLRSDWKRFPSGSLLSIPAVIVLEADKESLIPETSITPLFVPRERVALKDYSKTKSHLLLVVMENVKSYIQVWKFSPEGPKKWSKCVSSGGVSSEILQTDCWAVDSKRSELYWKTSEGFTQPGTLYIADSSDVQPEIALKNDPIRYDASDVVVEQFQAKSKDGTLVPYFQVYKKLPKPSTRPTLLYGYGGFEISLEPSYPNTAGVGWLEKGNVYVCANIRGGGEFGPSWHQAALKEKRHKAFEDFEAVANDLVRRKVTTHKQLGCMGGSNGGLLVGNMVTRSPNLFGAVVCQCPLLDMKRYSHLLAGASWMAEYGDPDTDDWTYLKHNSPYHNLSNDKQYPPVFFTTSTSDDRVCCSHARKMAHKMGDDMCIPNIYIYENIEGGHAGGSTNSQRARMWTLSYQFLSKFLN</sequence>
<feature type="domain" description="Peptidase S9 prolyl oligopeptidase catalytic" evidence="6">
    <location>
        <begin position="533"/>
        <end position="735"/>
    </location>
</feature>
<dbReference type="InterPro" id="IPR001375">
    <property type="entry name" value="Peptidase_S9_cat"/>
</dbReference>
<dbReference type="InterPro" id="IPR023302">
    <property type="entry name" value="Pept_S9A_N"/>
</dbReference>
<dbReference type="PANTHER" id="PTHR42881">
    <property type="entry name" value="PROLYL ENDOPEPTIDASE"/>
    <property type="match status" value="1"/>
</dbReference>
<dbReference type="Pfam" id="PF00326">
    <property type="entry name" value="Peptidase_S9"/>
    <property type="match status" value="1"/>
</dbReference>
<dbReference type="GO" id="GO:0005829">
    <property type="term" value="C:cytosol"/>
    <property type="evidence" value="ECO:0007669"/>
    <property type="project" value="TreeGrafter"/>
</dbReference>
<dbReference type="GO" id="GO:0070012">
    <property type="term" value="F:oligopeptidase activity"/>
    <property type="evidence" value="ECO:0007669"/>
    <property type="project" value="TreeGrafter"/>
</dbReference>
<evidence type="ECO:0000256" key="5">
    <source>
        <dbReference type="RuleBase" id="RU368024"/>
    </source>
</evidence>
<dbReference type="PANTHER" id="PTHR42881:SF13">
    <property type="entry name" value="PROLYL ENDOPEPTIDASE"/>
    <property type="match status" value="1"/>
</dbReference>
<dbReference type="InterPro" id="IPR029058">
    <property type="entry name" value="AB_hydrolase_fold"/>
</dbReference>
<organism evidence="8">
    <name type="scientific">Mucochytrium quahogii</name>
    <dbReference type="NCBI Taxonomy" id="96639"/>
    <lineage>
        <taxon>Eukaryota</taxon>
        <taxon>Sar</taxon>
        <taxon>Stramenopiles</taxon>
        <taxon>Bigyra</taxon>
        <taxon>Labyrinthulomycetes</taxon>
        <taxon>Thraustochytrida</taxon>
        <taxon>Thraustochytriidae</taxon>
        <taxon>Mucochytrium</taxon>
    </lineage>
</organism>
<dbReference type="InterPro" id="IPR002470">
    <property type="entry name" value="Peptidase_S9A"/>
</dbReference>
<keyword evidence="2 5" id="KW-0645">Protease</keyword>
<evidence type="ECO:0000259" key="7">
    <source>
        <dbReference type="Pfam" id="PF02897"/>
    </source>
</evidence>
<dbReference type="Gene3D" id="2.130.10.120">
    <property type="entry name" value="Prolyl oligopeptidase, N-terminal domain"/>
    <property type="match status" value="1"/>
</dbReference>
<dbReference type="EC" id="3.4.21.-" evidence="5"/>
<dbReference type="GO" id="GO:0004252">
    <property type="term" value="F:serine-type endopeptidase activity"/>
    <property type="evidence" value="ECO:0007669"/>
    <property type="project" value="UniProtKB-UniRule"/>
</dbReference>
<keyword evidence="4 5" id="KW-0720">Serine protease</keyword>
<gene>
    <name evidence="8" type="ORF">QSP1433_LOCUS15465</name>
</gene>
<name>A0A7S2SLW6_9STRA</name>
<dbReference type="GO" id="GO:0006508">
    <property type="term" value="P:proteolysis"/>
    <property type="evidence" value="ECO:0007669"/>
    <property type="project" value="UniProtKB-KW"/>
</dbReference>
<evidence type="ECO:0000256" key="3">
    <source>
        <dbReference type="ARBA" id="ARBA00022801"/>
    </source>
</evidence>
<evidence type="ECO:0000256" key="4">
    <source>
        <dbReference type="ARBA" id="ARBA00022825"/>
    </source>
</evidence>
<comment type="similarity">
    <text evidence="1 5">Belongs to the peptidase S9A family.</text>
</comment>
<dbReference type="EMBL" id="HBHK01024527">
    <property type="protein sequence ID" value="CAD9703891.1"/>
    <property type="molecule type" value="Transcribed_RNA"/>
</dbReference>
<dbReference type="SUPFAM" id="SSF50993">
    <property type="entry name" value="Peptidase/esterase 'gauge' domain"/>
    <property type="match status" value="1"/>
</dbReference>